<accession>A0AAN8RBV3</accession>
<keyword evidence="2" id="KW-0472">Membrane</keyword>
<keyword evidence="2" id="KW-1133">Transmembrane helix</keyword>
<feature type="transmembrane region" description="Helical" evidence="2">
    <location>
        <begin position="165"/>
        <end position="190"/>
    </location>
</feature>
<dbReference type="InterPro" id="IPR045095">
    <property type="entry name" value="ACDP"/>
</dbReference>
<dbReference type="Proteomes" id="UP001313282">
    <property type="component" value="Unassembled WGS sequence"/>
</dbReference>
<feature type="transmembrane region" description="Helical" evidence="2">
    <location>
        <begin position="7"/>
        <end position="28"/>
    </location>
</feature>
<gene>
    <name evidence="4" type="ORF">TWF718_003171</name>
</gene>
<dbReference type="GO" id="GO:0010960">
    <property type="term" value="P:magnesium ion homeostasis"/>
    <property type="evidence" value="ECO:0007669"/>
    <property type="project" value="InterPro"/>
</dbReference>
<dbReference type="AlphaFoldDB" id="A0AAN8RBV3"/>
<keyword evidence="2" id="KW-0812">Transmembrane</keyword>
<reference evidence="4 5" key="1">
    <citation type="submission" date="2019-10" db="EMBL/GenBank/DDBJ databases">
        <authorList>
            <person name="Palmer J.M."/>
        </authorList>
    </citation>
    <scope>NUCLEOTIDE SEQUENCE [LARGE SCALE GENOMIC DNA]</scope>
    <source>
        <strain evidence="4 5">TWF718</strain>
    </source>
</reference>
<dbReference type="PANTHER" id="PTHR12064">
    <property type="entry name" value="METAL TRANSPORTER CNNM"/>
    <property type="match status" value="1"/>
</dbReference>
<evidence type="ECO:0000259" key="3">
    <source>
        <dbReference type="Pfam" id="PF01595"/>
    </source>
</evidence>
<feature type="domain" description="CNNM transmembrane" evidence="3">
    <location>
        <begin position="113"/>
        <end position="263"/>
    </location>
</feature>
<feature type="transmembrane region" description="Helical" evidence="2">
    <location>
        <begin position="230"/>
        <end position="249"/>
    </location>
</feature>
<evidence type="ECO:0000313" key="5">
    <source>
        <dbReference type="Proteomes" id="UP001313282"/>
    </source>
</evidence>
<feature type="transmembrane region" description="Helical" evidence="2">
    <location>
        <begin position="202"/>
        <end position="223"/>
    </location>
</feature>
<dbReference type="GO" id="GO:0005737">
    <property type="term" value="C:cytoplasm"/>
    <property type="evidence" value="ECO:0007669"/>
    <property type="project" value="TreeGrafter"/>
</dbReference>
<keyword evidence="1" id="KW-0677">Repeat</keyword>
<keyword evidence="5" id="KW-1185">Reference proteome</keyword>
<evidence type="ECO:0000256" key="1">
    <source>
        <dbReference type="ARBA" id="ARBA00022737"/>
    </source>
</evidence>
<dbReference type="PANTHER" id="PTHR12064:SF97">
    <property type="entry name" value="METAL TRANSPORTER CNNM-5"/>
    <property type="match status" value="1"/>
</dbReference>
<dbReference type="Pfam" id="PF01595">
    <property type="entry name" value="CNNM"/>
    <property type="match status" value="1"/>
</dbReference>
<protein>
    <recommendedName>
        <fullName evidence="3">CNNM transmembrane domain-containing protein</fullName>
    </recommendedName>
</protein>
<proteinExistence type="predicted"/>
<sequence length="639" mass="71352">MLPFSRLRALFSFLSTHHCSIFLLLVFIESTYSSPVELKQPSPLFESKAVMFRVAAYTDIMNHILKSKMAMRTSASASAAAVAATASAHPVLQEMALVAKGVKVAAIVGLVIALLAVVCIASLVTAATLSVLAFNKIYLRVIADSGTDKEREYARMVLGLRRRPYNMICAFVFTGSAMAELIPLLISLIMQEASQGTISGNLNAISIVIAVVLVIVFVELLPLGYTIRRALFVNTFLIRFAQLLLWIWYPITFPFDWVLRKVHHLRLRPNQCQDVQGEQPRFANTEERFFRNGELTRFVELHVKPANPQANHEGGEVHKSVVEILKGAFKLQSSTAKDVMHGWRDFRNGSEVFYMESKVNRQMGLGLFGYGVDGAVLMEVEDHTDPQFEKDIDMVPMNGKKVRGFIHWSHFISNIVENETRAKFLSREPMPIVYDCFDDLLELLCLLHHGTCKMALVVTTPPAKNDKGQANIPPCSDYAVSTTKIFWSNQPHISAYIKPIGVIAYQSLLKVILKNLSQSDFKKPDPMDRFKPRRWNTQEKLAEIDKMYKEIAAREEAGRQTAAAAQEQAAAAERQTTERVPQGQGQGIATGVFDKILSFGTRRRRGVVVEGRSPIGSSRGSIFEALEGDGVNNENNRET</sequence>
<dbReference type="GO" id="GO:0030026">
    <property type="term" value="P:intracellular manganese ion homeostasis"/>
    <property type="evidence" value="ECO:0007669"/>
    <property type="project" value="TreeGrafter"/>
</dbReference>
<dbReference type="InterPro" id="IPR002550">
    <property type="entry name" value="CNNM"/>
</dbReference>
<dbReference type="EMBL" id="JAVHNR010000011">
    <property type="protein sequence ID" value="KAK6330977.1"/>
    <property type="molecule type" value="Genomic_DNA"/>
</dbReference>
<organism evidence="4 5">
    <name type="scientific">Orbilia javanica</name>
    <dbReference type="NCBI Taxonomy" id="47235"/>
    <lineage>
        <taxon>Eukaryota</taxon>
        <taxon>Fungi</taxon>
        <taxon>Dikarya</taxon>
        <taxon>Ascomycota</taxon>
        <taxon>Pezizomycotina</taxon>
        <taxon>Orbiliomycetes</taxon>
        <taxon>Orbiliales</taxon>
        <taxon>Orbiliaceae</taxon>
        <taxon>Orbilia</taxon>
    </lineage>
</organism>
<evidence type="ECO:0000256" key="2">
    <source>
        <dbReference type="SAM" id="Phobius"/>
    </source>
</evidence>
<name>A0AAN8RBV3_9PEZI</name>
<evidence type="ECO:0000313" key="4">
    <source>
        <dbReference type="EMBL" id="KAK6330977.1"/>
    </source>
</evidence>
<feature type="transmembrane region" description="Helical" evidence="2">
    <location>
        <begin position="104"/>
        <end position="134"/>
    </location>
</feature>
<comment type="caution">
    <text evidence="4">The sequence shown here is derived from an EMBL/GenBank/DDBJ whole genome shotgun (WGS) entry which is preliminary data.</text>
</comment>